<reference evidence="2 3" key="1">
    <citation type="submission" date="2016-07" db="EMBL/GenBank/DDBJ databases">
        <title>Multiple horizontal gene transfer events from other fungi enriched the ability of initially mycotrophic Trichoderma (Ascomycota) to feed on dead plant biomass.</title>
        <authorList>
            <consortium name="DOE Joint Genome Institute"/>
            <person name="Aerts A."/>
            <person name="Atanasova L."/>
            <person name="Chenthamara K."/>
            <person name="Zhang J."/>
            <person name="Grujic M."/>
            <person name="Henrissat B."/>
            <person name="Kuo A."/>
            <person name="Salamov A."/>
            <person name="Lipzen A."/>
            <person name="Labutti K."/>
            <person name="Barry K."/>
            <person name="Miao Y."/>
            <person name="Rahimi M.J."/>
            <person name="Shen Q."/>
            <person name="Grigoriev I.V."/>
            <person name="Kubicek C.P."/>
            <person name="Druzhinina I.S."/>
        </authorList>
    </citation>
    <scope>NUCLEOTIDE SEQUENCE [LARGE SCALE GENOMIC DNA]</scope>
    <source>
        <strain evidence="2 3">CBS 433.97</strain>
    </source>
</reference>
<feature type="region of interest" description="Disordered" evidence="1">
    <location>
        <begin position="56"/>
        <end position="88"/>
    </location>
</feature>
<evidence type="ECO:0000313" key="3">
    <source>
        <dbReference type="Proteomes" id="UP000240493"/>
    </source>
</evidence>
<dbReference type="AlphaFoldDB" id="A0A2T3ZJN6"/>
<feature type="compositionally biased region" description="Basic residues" evidence="1">
    <location>
        <begin position="72"/>
        <end position="88"/>
    </location>
</feature>
<evidence type="ECO:0000313" key="2">
    <source>
        <dbReference type="EMBL" id="PTB45028.1"/>
    </source>
</evidence>
<name>A0A2T3ZJN6_TRIA4</name>
<dbReference type="EMBL" id="KZ679257">
    <property type="protein sequence ID" value="PTB45028.1"/>
    <property type="molecule type" value="Genomic_DNA"/>
</dbReference>
<gene>
    <name evidence="2" type="ORF">M441DRAFT_54119</name>
</gene>
<accession>A0A2T3ZJN6</accession>
<protein>
    <submittedName>
        <fullName evidence="2">Uncharacterized protein</fullName>
    </submittedName>
</protein>
<organism evidence="2 3">
    <name type="scientific">Trichoderma asperellum (strain ATCC 204424 / CBS 433.97 / NBRC 101777)</name>
    <dbReference type="NCBI Taxonomy" id="1042311"/>
    <lineage>
        <taxon>Eukaryota</taxon>
        <taxon>Fungi</taxon>
        <taxon>Dikarya</taxon>
        <taxon>Ascomycota</taxon>
        <taxon>Pezizomycotina</taxon>
        <taxon>Sordariomycetes</taxon>
        <taxon>Hypocreomycetidae</taxon>
        <taxon>Hypocreales</taxon>
        <taxon>Hypocreaceae</taxon>
        <taxon>Trichoderma</taxon>
    </lineage>
</organism>
<sequence>MRLLYINLEKPPINHNLFCLSLFLYDEVLFFWLLQRGQKKNKVSEKPSLTSLTKAKYKNRQITKAERGEEKHKRKNNKKKEKAKKCHNFHKHTTPLKYPFIGISSTSSHMHC</sequence>
<dbReference type="Proteomes" id="UP000240493">
    <property type="component" value="Unassembled WGS sequence"/>
</dbReference>
<evidence type="ECO:0000256" key="1">
    <source>
        <dbReference type="SAM" id="MobiDB-lite"/>
    </source>
</evidence>
<proteinExistence type="predicted"/>
<keyword evidence="3" id="KW-1185">Reference proteome</keyword>